<dbReference type="AlphaFoldDB" id="A0A078AGK5"/>
<dbReference type="InParanoid" id="A0A078AGK5"/>
<evidence type="ECO:0000256" key="4">
    <source>
        <dbReference type="SAM" id="Phobius"/>
    </source>
</evidence>
<keyword evidence="4" id="KW-0812">Transmembrane</keyword>
<reference evidence="5 6" key="1">
    <citation type="submission" date="2014-06" db="EMBL/GenBank/DDBJ databases">
        <authorList>
            <person name="Swart Estienne"/>
        </authorList>
    </citation>
    <scope>NUCLEOTIDE SEQUENCE [LARGE SCALE GENOMIC DNA]</scope>
    <source>
        <strain evidence="5 6">130c</strain>
    </source>
</reference>
<name>A0A078AGK5_STYLE</name>
<evidence type="ECO:0008006" key="7">
    <source>
        <dbReference type="Google" id="ProtNLM"/>
    </source>
</evidence>
<feature type="compositionally biased region" description="Low complexity" evidence="3">
    <location>
        <begin position="255"/>
        <end position="267"/>
    </location>
</feature>
<feature type="compositionally biased region" description="Low complexity" evidence="3">
    <location>
        <begin position="215"/>
        <end position="228"/>
    </location>
</feature>
<keyword evidence="2" id="KW-0206">Cytoskeleton</keyword>
<evidence type="ECO:0000256" key="2">
    <source>
        <dbReference type="ARBA" id="ARBA00023212"/>
    </source>
</evidence>
<feature type="transmembrane region" description="Helical" evidence="4">
    <location>
        <begin position="545"/>
        <end position="574"/>
    </location>
</feature>
<keyword evidence="4" id="KW-1133">Transmembrane helix</keyword>
<feature type="compositionally biased region" description="Acidic residues" evidence="3">
    <location>
        <begin position="14"/>
        <end position="24"/>
    </location>
</feature>
<feature type="compositionally biased region" description="Acidic residues" evidence="3">
    <location>
        <begin position="237"/>
        <end position="247"/>
    </location>
</feature>
<feature type="transmembrane region" description="Helical" evidence="4">
    <location>
        <begin position="394"/>
        <end position="419"/>
    </location>
</feature>
<protein>
    <recommendedName>
        <fullName evidence="7">Transmembrane protein</fullName>
    </recommendedName>
</protein>
<dbReference type="Proteomes" id="UP000039865">
    <property type="component" value="Unassembled WGS sequence"/>
</dbReference>
<feature type="compositionally biased region" description="Basic and acidic residues" evidence="3">
    <location>
        <begin position="297"/>
        <end position="316"/>
    </location>
</feature>
<dbReference type="Gene3D" id="3.80.10.10">
    <property type="entry name" value="Ribonuclease Inhibitor"/>
    <property type="match status" value="1"/>
</dbReference>
<keyword evidence="4" id="KW-0472">Membrane</keyword>
<feature type="transmembrane region" description="Helical" evidence="4">
    <location>
        <begin position="649"/>
        <end position="674"/>
    </location>
</feature>
<dbReference type="PANTHER" id="PTHR15431">
    <property type="entry name" value="FGFR1 ONCOGENE PARTNER/LISH DOMAIN-CONTAINING PROTEIN"/>
    <property type="match status" value="1"/>
</dbReference>
<feature type="transmembrane region" description="Helical" evidence="4">
    <location>
        <begin position="506"/>
        <end position="525"/>
    </location>
</feature>
<dbReference type="OrthoDB" id="324212at2759"/>
<sequence length="1016" mass="118379">MDNNKKKKSKNFEAYEDSDDDLYSPEEQKNYGKGKKQAPGKQVQTALTANLKPGAKNTQQLKKNLLVDDSDEDDERGLNNNYLLNKINDSFDKKSAYTDFKRSNNKESQDTFQNPNIKKPPLSDVSQGSSNKGFKKTQKRYEENDYEDDSEEDRHQFLKPSVNNKQPVKSIQGKANPPSKQASSKAKNTFGRPQESEEESDEEIEFKALGKNNKKGGNNNQNKNQNMKKVAKKFSDEEQEQDDEDDDEKKKPLIKNKQQPLQPQNKKQQSKKQDSESDEDEDDKSSKQFRGQTSKSSRKERELESVEDRKQAEIKKTKQKNFVKKEHEFDFNEDINEKSQYPMHIAEYGVPLNELEDIHAYYSLPSKAIKKEQKNRKKLAKHLRNKNYFYTSKCFMLFHFLQTAMFWIVATAFPFYAVIGCNGGHSWTSHIAILTYLGLNLIFDLVFAAQYYEKESIKYELQYNQEVNNEAKLKALKKRKSYRRKLMDSDEELHSMQAEFRSRGSHMFGVFLQILFELTMTYIGLLRIYCDYAFLSIVSKERLNMYAYTSGISLIFLGLPKLYAIIMSLVIMFGGVKEENKLRKHAFRILIFNEFRVQALNVEYVHHQKNKIDLLWGFMKFIFQDFPQLCIQVWYLLETDCGKKNTNSIIVIGIILALINTYFGFLYRLINVFYSVNRLNSIKRRVQIVINNILLATFGFSNLRGKIHANKKIESLVFSGENYEYFFLNERSVVKFSKLMEQFPSKETVFFVEAKRVKFKSVREAKLLFVAIDANYPKMRYLTLQECSLCHNFILQLKTFIDGNTSMTRIAFVQNQMSEKDCYEAIETSIDHPNIEIIQLAETQIEQKKTKKDKKNPQESTDFSVVSRGIQQKFVANKTLRVIEIRYLALDKSFVNAIFQGIQNNGILQVLTLTHNALIKAEQHEFDNLAGALQENQSLLCFDFTYNENLDDNLIYHKNISDAILENRDTRLVKVHLTSKSLDVKSHYLDVIDQKQDLLVYMNEKILEDVDVQDSN</sequence>
<feature type="compositionally biased region" description="Basic and acidic residues" evidence="3">
    <location>
        <begin position="89"/>
        <end position="109"/>
    </location>
</feature>
<evidence type="ECO:0000313" key="6">
    <source>
        <dbReference type="Proteomes" id="UP000039865"/>
    </source>
</evidence>
<evidence type="ECO:0000256" key="3">
    <source>
        <dbReference type="SAM" id="MobiDB-lite"/>
    </source>
</evidence>
<feature type="region of interest" description="Disordered" evidence="3">
    <location>
        <begin position="1"/>
        <end position="319"/>
    </location>
</feature>
<feature type="compositionally biased region" description="Polar residues" evidence="3">
    <location>
        <begin position="178"/>
        <end position="187"/>
    </location>
</feature>
<keyword evidence="1" id="KW-0963">Cytoplasm</keyword>
<evidence type="ECO:0000256" key="1">
    <source>
        <dbReference type="ARBA" id="ARBA00022490"/>
    </source>
</evidence>
<keyword evidence="6" id="KW-1185">Reference proteome</keyword>
<proteinExistence type="predicted"/>
<feature type="transmembrane region" description="Helical" evidence="4">
    <location>
        <begin position="431"/>
        <end position="452"/>
    </location>
</feature>
<dbReference type="PANTHER" id="PTHR15431:SF4">
    <property type="entry name" value="PROTEIN TONNEAU 1B"/>
    <property type="match status" value="1"/>
</dbReference>
<dbReference type="InterPro" id="IPR032675">
    <property type="entry name" value="LRR_dom_sf"/>
</dbReference>
<dbReference type="EMBL" id="CCKQ01009467">
    <property type="protein sequence ID" value="CDW80956.1"/>
    <property type="molecule type" value="Genomic_DNA"/>
</dbReference>
<organism evidence="5 6">
    <name type="scientific">Stylonychia lemnae</name>
    <name type="common">Ciliate</name>
    <dbReference type="NCBI Taxonomy" id="5949"/>
    <lineage>
        <taxon>Eukaryota</taxon>
        <taxon>Sar</taxon>
        <taxon>Alveolata</taxon>
        <taxon>Ciliophora</taxon>
        <taxon>Intramacronucleata</taxon>
        <taxon>Spirotrichea</taxon>
        <taxon>Stichotrichia</taxon>
        <taxon>Sporadotrichida</taxon>
        <taxon>Oxytrichidae</taxon>
        <taxon>Stylonychinae</taxon>
        <taxon>Stylonychia</taxon>
    </lineage>
</organism>
<gene>
    <name evidence="5" type="primary">Contig5282.g5662</name>
    <name evidence="5" type="ORF">STYLEM_9962</name>
</gene>
<dbReference type="SUPFAM" id="SSF52047">
    <property type="entry name" value="RNI-like"/>
    <property type="match status" value="1"/>
</dbReference>
<evidence type="ECO:0000313" key="5">
    <source>
        <dbReference type="EMBL" id="CDW80956.1"/>
    </source>
</evidence>
<accession>A0A078AGK5</accession>